<proteinExistence type="predicted"/>
<feature type="non-terminal residue" evidence="1">
    <location>
        <position position="47"/>
    </location>
</feature>
<dbReference type="AlphaFoldDB" id="X1CI68"/>
<accession>X1CI68</accession>
<sequence>MSGIRKITSALISVYFKENLDKIVTSLDKLGVKIYSTGGTGEFIINL</sequence>
<organism evidence="1">
    <name type="scientific">marine sediment metagenome</name>
    <dbReference type="NCBI Taxonomy" id="412755"/>
    <lineage>
        <taxon>unclassified sequences</taxon>
        <taxon>metagenomes</taxon>
        <taxon>ecological metagenomes</taxon>
    </lineage>
</organism>
<dbReference type="InterPro" id="IPR036914">
    <property type="entry name" value="MGS-like_dom_sf"/>
</dbReference>
<dbReference type="EMBL" id="BART01030792">
    <property type="protein sequence ID" value="GAH07362.1"/>
    <property type="molecule type" value="Genomic_DNA"/>
</dbReference>
<comment type="caution">
    <text evidence="1">The sequence shown here is derived from an EMBL/GenBank/DDBJ whole genome shotgun (WGS) entry which is preliminary data.</text>
</comment>
<dbReference type="SUPFAM" id="SSF52335">
    <property type="entry name" value="Methylglyoxal synthase-like"/>
    <property type="match status" value="1"/>
</dbReference>
<reference evidence="1" key="1">
    <citation type="journal article" date="2014" name="Front. Microbiol.">
        <title>High frequency of phylogenetically diverse reductive dehalogenase-homologous genes in deep subseafloor sedimentary metagenomes.</title>
        <authorList>
            <person name="Kawai M."/>
            <person name="Futagami T."/>
            <person name="Toyoda A."/>
            <person name="Takaki Y."/>
            <person name="Nishi S."/>
            <person name="Hori S."/>
            <person name="Arai W."/>
            <person name="Tsubouchi T."/>
            <person name="Morono Y."/>
            <person name="Uchiyama I."/>
            <person name="Ito T."/>
            <person name="Fujiyama A."/>
            <person name="Inagaki F."/>
            <person name="Takami H."/>
        </authorList>
    </citation>
    <scope>NUCLEOTIDE SEQUENCE</scope>
    <source>
        <strain evidence="1">Expedition CK06-06</strain>
    </source>
</reference>
<evidence type="ECO:0000313" key="1">
    <source>
        <dbReference type="EMBL" id="GAH07362.1"/>
    </source>
</evidence>
<name>X1CI68_9ZZZZ</name>
<protein>
    <recommendedName>
        <fullName evidence="2">MGS-like domain-containing protein</fullName>
    </recommendedName>
</protein>
<dbReference type="Gene3D" id="3.40.50.1380">
    <property type="entry name" value="Methylglyoxal synthase-like domain"/>
    <property type="match status" value="1"/>
</dbReference>
<gene>
    <name evidence="1" type="ORF">S01H4_53644</name>
</gene>
<evidence type="ECO:0008006" key="2">
    <source>
        <dbReference type="Google" id="ProtNLM"/>
    </source>
</evidence>